<reference evidence="1 2" key="1">
    <citation type="journal article" date="2019" name="Microbiol. Resour. Announc.">
        <title>Complete Genome Sequence of Halomonas sulfidaeris Strain Esulfide1 Isolated from a Metal Sulfide Rock at a Depth of 2,200 Meters, Obtained Using Nanopore Sequencing.</title>
        <authorList>
            <person name="Saito M."/>
            <person name="Nishigata A."/>
            <person name="Galipon J."/>
            <person name="Arakawa K."/>
        </authorList>
    </citation>
    <scope>NUCLEOTIDE SEQUENCE [LARGE SCALE GENOMIC DNA]</scope>
    <source>
        <strain evidence="1 2">ATCC BAA-803</strain>
    </source>
</reference>
<sequence length="87" mass="9605">MPNFRLAGRLNRDHQQWNATGLEGEIGSTNVTGRLEVLTTEHPVVDIVVNAGRIYLSELIAAANREPDDEAQDVSPFGTVTQFRWAA</sequence>
<dbReference type="EMBL" id="AP019514">
    <property type="protein sequence ID" value="BBI64819.1"/>
    <property type="molecule type" value="Genomic_DNA"/>
</dbReference>
<dbReference type="KEGG" id="hsr:HSBAA_61250"/>
<proteinExistence type="predicted"/>
<protein>
    <submittedName>
        <fullName evidence="1">Uncharacterized protein</fullName>
    </submittedName>
</protein>
<gene>
    <name evidence="1" type="ORF">HSBAA_61250</name>
</gene>
<evidence type="ECO:0000313" key="1">
    <source>
        <dbReference type="EMBL" id="BBI64819.1"/>
    </source>
</evidence>
<dbReference type="Proteomes" id="UP000320231">
    <property type="component" value="Chromosome"/>
</dbReference>
<dbReference type="AlphaFoldDB" id="A0A455UKP9"/>
<evidence type="ECO:0000313" key="2">
    <source>
        <dbReference type="Proteomes" id="UP000320231"/>
    </source>
</evidence>
<name>A0A455UKP9_9GAMM</name>
<accession>A0A455UKP9</accession>
<organism evidence="1 2">
    <name type="scientific">Vreelandella sulfidaeris</name>
    <dbReference type="NCBI Taxonomy" id="115553"/>
    <lineage>
        <taxon>Bacteria</taxon>
        <taxon>Pseudomonadati</taxon>
        <taxon>Pseudomonadota</taxon>
        <taxon>Gammaproteobacteria</taxon>
        <taxon>Oceanospirillales</taxon>
        <taxon>Halomonadaceae</taxon>
        <taxon>Vreelandella</taxon>
    </lineage>
</organism>